<keyword evidence="11 15" id="KW-1278">Translocase</keyword>
<keyword evidence="6" id="KW-0479">Metal-binding</keyword>
<dbReference type="InterPro" id="IPR036670">
    <property type="entry name" value="SecA_X-link_sf"/>
</dbReference>
<dbReference type="InterPro" id="IPR001650">
    <property type="entry name" value="Helicase_C-like"/>
</dbReference>
<sequence length="836" mass="94811">MGLLNAVFGTYSEREVKRVRPIVSKINDLDEAMQKLSDEELKAKTIEFKKRFNDGESLDDILPEAYAVVREASTRVLGLKHYDEQLIGGIVLHQGRISEMKTGEGKTLVATLPAYLNGLTEQGVHVVTVNDYLAKRDMETMGELYSFLGLTTGVIVHELNNDQRREAYNADITYGTNNEFGFDYLRDNMVIYKEERVQRRLNFGIVDEVDSILIDEARTPLIISGQGEKSTEFYKVADYFVKKLVKEKDYTIDEKANAVMLTDEGVRKAEQTFKVDNYADAENVELQHYVTQALKGNYAMRRDKDYMVKDGEVIIVDEFTGRLMEGRRYSDGLHQAIEAKEGVKIARESKTLATITFQNYFRMYKKLSGMTGTALTEENEFREIYGLDVIVVPTHEPIARIDNPDLVFKTENGKIMAVAEEIARTNKTGQPVLVGTVSIEKSELISSMLKKKGVPHQVLNAKFHEKEAEIISHAGEKGMVTIATNMAGRGTDIKLGDGVVEVGGLKIIGTERHESRRIDNQLRGRSGRQGDKGESTFFISLDDDLMRIFGSEKIQGVVDKLGLAEDEAIESRLVSKSIENAQKKVEGNNFDIRKTLLGYDDVMNKQREVIYKQRSEVLEGEDVKEEILHMVKDVISEAVNLHITEDSEDYREGFLHLISYLHEICIPENSVNLPALENLSHEEITENLYEVAVKFYETKEEEFTSERLREIERVVLLRAVDTKWMDHIDNMDNLKQGIGLRAFKQIDPVQAYQMEGSAMFEEMIDAIKQETVKLLFHVKVERAPERTRVVQETEAVHGDRPSAPVGPVRNLQKFGRNDFCPCGSGKKFKNCCGREA</sequence>
<dbReference type="GO" id="GO:0005524">
    <property type="term" value="F:ATP binding"/>
    <property type="evidence" value="ECO:0007669"/>
    <property type="project" value="UniProtKB-UniRule"/>
</dbReference>
<dbReference type="InterPro" id="IPR027417">
    <property type="entry name" value="P-loop_NTPase"/>
</dbReference>
<evidence type="ECO:0000256" key="13">
    <source>
        <dbReference type="ARBA" id="ARBA00023136"/>
    </source>
</evidence>
<dbReference type="Pfam" id="PF02810">
    <property type="entry name" value="SEC-C"/>
    <property type="match status" value="1"/>
</dbReference>
<dbReference type="InterPro" id="IPR020937">
    <property type="entry name" value="SecA_CS"/>
</dbReference>
<dbReference type="Gene3D" id="1.10.3060.10">
    <property type="entry name" value="Helical scaffold and wing domains of SecA"/>
    <property type="match status" value="1"/>
</dbReference>
<dbReference type="OrthoDB" id="9805579at2"/>
<dbReference type="InterPro" id="IPR044722">
    <property type="entry name" value="SecA_SF2_C"/>
</dbReference>
<evidence type="ECO:0000256" key="1">
    <source>
        <dbReference type="ARBA" id="ARBA00001947"/>
    </source>
</evidence>
<dbReference type="AlphaFoldDB" id="A0A1I1I8T5"/>
<proteinExistence type="inferred from homology"/>
<dbReference type="FunFam" id="1.10.3060.10:FF:000002">
    <property type="entry name" value="Preprotein translocase subunit SecA"/>
    <property type="match status" value="1"/>
</dbReference>
<evidence type="ECO:0000256" key="9">
    <source>
        <dbReference type="ARBA" id="ARBA00022840"/>
    </source>
</evidence>
<dbReference type="InterPro" id="IPR011115">
    <property type="entry name" value="SecA_DEAD"/>
</dbReference>
<dbReference type="FunFam" id="3.40.50.300:FF:000334">
    <property type="entry name" value="Protein translocase subunit SecA"/>
    <property type="match status" value="1"/>
</dbReference>
<dbReference type="NCBIfam" id="TIGR00963">
    <property type="entry name" value="secA"/>
    <property type="match status" value="1"/>
</dbReference>
<evidence type="ECO:0000256" key="6">
    <source>
        <dbReference type="ARBA" id="ARBA00022723"/>
    </source>
</evidence>
<dbReference type="NCBIfam" id="NF006630">
    <property type="entry name" value="PRK09200.1"/>
    <property type="match status" value="1"/>
</dbReference>
<dbReference type="InterPro" id="IPR004027">
    <property type="entry name" value="SEC_C_motif"/>
</dbReference>
<comment type="subunit">
    <text evidence="15">Monomer and homodimer. Part of the essential Sec protein translocation apparatus which comprises SecA, SecYEG and auxiliary proteins SecDF. Other proteins may also be involved.</text>
</comment>
<reference evidence="20 21" key="1">
    <citation type="submission" date="2016-10" db="EMBL/GenBank/DDBJ databases">
        <authorList>
            <person name="de Groot N.N."/>
        </authorList>
    </citation>
    <scope>NUCLEOTIDE SEQUENCE [LARGE SCALE GENOMIC DNA]</scope>
    <source>
        <strain evidence="20 21">DSM 12992</strain>
    </source>
</reference>
<evidence type="ECO:0000259" key="17">
    <source>
        <dbReference type="PROSITE" id="PS51192"/>
    </source>
</evidence>
<dbReference type="GO" id="GO:0031522">
    <property type="term" value="C:cell envelope Sec protein transport complex"/>
    <property type="evidence" value="ECO:0007669"/>
    <property type="project" value="TreeGrafter"/>
</dbReference>
<evidence type="ECO:0000256" key="4">
    <source>
        <dbReference type="ARBA" id="ARBA00022475"/>
    </source>
</evidence>
<keyword evidence="7 15" id="KW-0547">Nucleotide-binding</keyword>
<dbReference type="HAMAP" id="MF_01382">
    <property type="entry name" value="SecA"/>
    <property type="match status" value="1"/>
</dbReference>
<evidence type="ECO:0000259" key="18">
    <source>
        <dbReference type="PROSITE" id="PS51194"/>
    </source>
</evidence>
<feature type="binding site" evidence="15">
    <location>
        <begin position="103"/>
        <end position="107"/>
    </location>
    <ligand>
        <name>ATP</name>
        <dbReference type="ChEBI" id="CHEBI:30616"/>
    </ligand>
</feature>
<evidence type="ECO:0000256" key="16">
    <source>
        <dbReference type="RuleBase" id="RU003874"/>
    </source>
</evidence>
<dbReference type="InterPro" id="IPR014001">
    <property type="entry name" value="Helicase_ATP-bd"/>
</dbReference>
<organism evidence="20 21">
    <name type="scientific">Clostridium uliginosum</name>
    <dbReference type="NCBI Taxonomy" id="119641"/>
    <lineage>
        <taxon>Bacteria</taxon>
        <taxon>Bacillati</taxon>
        <taxon>Bacillota</taxon>
        <taxon>Clostridia</taxon>
        <taxon>Eubacteriales</taxon>
        <taxon>Clostridiaceae</taxon>
        <taxon>Clostridium</taxon>
    </lineage>
</organism>
<dbReference type="GO" id="GO:0043952">
    <property type="term" value="P:protein transport by the Sec complex"/>
    <property type="evidence" value="ECO:0007669"/>
    <property type="project" value="TreeGrafter"/>
</dbReference>
<keyword evidence="13 15" id="KW-0472">Membrane</keyword>
<comment type="cofactor">
    <cofactor evidence="1">
        <name>Zn(2+)</name>
        <dbReference type="ChEBI" id="CHEBI:29105"/>
    </cofactor>
</comment>
<dbReference type="GO" id="GO:0005829">
    <property type="term" value="C:cytosol"/>
    <property type="evidence" value="ECO:0007669"/>
    <property type="project" value="TreeGrafter"/>
</dbReference>
<dbReference type="SUPFAM" id="SSF52540">
    <property type="entry name" value="P-loop containing nucleoside triphosphate hydrolases"/>
    <property type="match status" value="2"/>
</dbReference>
<keyword evidence="5 15" id="KW-0963">Cytoplasm</keyword>
<evidence type="ECO:0000256" key="3">
    <source>
        <dbReference type="ARBA" id="ARBA00022448"/>
    </source>
</evidence>
<dbReference type="GO" id="GO:0008564">
    <property type="term" value="F:protein-exporting ATPase activity"/>
    <property type="evidence" value="ECO:0007669"/>
    <property type="project" value="UniProtKB-EC"/>
</dbReference>
<feature type="domain" description="SecA family profile" evidence="19">
    <location>
        <begin position="1"/>
        <end position="570"/>
    </location>
</feature>
<feature type="binding site" evidence="15">
    <location>
        <position position="492"/>
    </location>
    <ligand>
        <name>ATP</name>
        <dbReference type="ChEBI" id="CHEBI:30616"/>
    </ligand>
</feature>
<evidence type="ECO:0000313" key="21">
    <source>
        <dbReference type="Proteomes" id="UP000199263"/>
    </source>
</evidence>
<evidence type="ECO:0000256" key="12">
    <source>
        <dbReference type="ARBA" id="ARBA00023010"/>
    </source>
</evidence>
<comment type="subcellular location">
    <subcellularLocation>
        <location evidence="15">Cell membrane</location>
        <topology evidence="15">Peripheral membrane protein</topology>
        <orientation evidence="15">Cytoplasmic side</orientation>
    </subcellularLocation>
    <subcellularLocation>
        <location evidence="15">Cytoplasm</location>
    </subcellularLocation>
    <text evidence="15">Distribution is 50-50.</text>
</comment>
<dbReference type="InterPro" id="IPR036266">
    <property type="entry name" value="SecA_Wing/Scaffold_sf"/>
</dbReference>
<accession>A0A1I1I8T5</accession>
<feature type="binding site" evidence="15">
    <location>
        <position position="85"/>
    </location>
    <ligand>
        <name>ATP</name>
        <dbReference type="ChEBI" id="CHEBI:30616"/>
    </ligand>
</feature>
<dbReference type="PRINTS" id="PR00906">
    <property type="entry name" value="SECA"/>
</dbReference>
<dbReference type="SMART" id="SM00958">
    <property type="entry name" value="SecA_PP_bind"/>
    <property type="match status" value="1"/>
</dbReference>
<evidence type="ECO:0000256" key="11">
    <source>
        <dbReference type="ARBA" id="ARBA00022967"/>
    </source>
</evidence>
<evidence type="ECO:0000256" key="15">
    <source>
        <dbReference type="HAMAP-Rule" id="MF_01382"/>
    </source>
</evidence>
<comment type="catalytic activity">
    <reaction evidence="14 15">
        <text>ATP + H2O + cellular proteinSide 1 = ADP + phosphate + cellular proteinSide 2.</text>
        <dbReference type="EC" id="7.4.2.8"/>
    </reaction>
</comment>
<dbReference type="FunFam" id="3.40.50.300:FF:000429">
    <property type="entry name" value="Preprotein translocase subunit SecA"/>
    <property type="match status" value="1"/>
</dbReference>
<keyword evidence="8" id="KW-0862">Zinc</keyword>
<comment type="function">
    <text evidence="15">Part of the Sec protein translocase complex. Interacts with the SecYEG preprotein conducting channel. Has a central role in coupling the hydrolysis of ATP to the transfer of proteins into and across the cell membrane, serving as an ATP-driven molecular motor driving the stepwise translocation of polypeptide chains across the membrane.</text>
</comment>
<dbReference type="GO" id="GO:0046872">
    <property type="term" value="F:metal ion binding"/>
    <property type="evidence" value="ECO:0007669"/>
    <property type="project" value="UniProtKB-KW"/>
</dbReference>
<dbReference type="CDD" id="cd17928">
    <property type="entry name" value="DEXDc_SecA"/>
    <property type="match status" value="1"/>
</dbReference>
<dbReference type="Pfam" id="PF01043">
    <property type="entry name" value="SecA_PP_bind"/>
    <property type="match status" value="1"/>
</dbReference>
<dbReference type="STRING" id="119641.SAMN05421842_102173"/>
<keyword evidence="21" id="KW-1185">Reference proteome</keyword>
<dbReference type="PROSITE" id="PS01312">
    <property type="entry name" value="SECA"/>
    <property type="match status" value="1"/>
</dbReference>
<dbReference type="Pfam" id="PF07516">
    <property type="entry name" value="SecA_SW"/>
    <property type="match status" value="1"/>
</dbReference>
<feature type="domain" description="Helicase C-terminal" evidence="18">
    <location>
        <begin position="417"/>
        <end position="586"/>
    </location>
</feature>
<dbReference type="FunFam" id="3.90.1440.10:FF:000001">
    <property type="entry name" value="Preprotein translocase subunit SecA"/>
    <property type="match status" value="1"/>
</dbReference>
<dbReference type="Pfam" id="PF21090">
    <property type="entry name" value="P-loop_SecA"/>
    <property type="match status" value="2"/>
</dbReference>
<dbReference type="PANTHER" id="PTHR30612:SF0">
    <property type="entry name" value="CHLOROPLAST PROTEIN-TRANSPORTING ATPASE"/>
    <property type="match status" value="1"/>
</dbReference>
<evidence type="ECO:0000256" key="2">
    <source>
        <dbReference type="ARBA" id="ARBA00007650"/>
    </source>
</evidence>
<keyword evidence="10 15" id="KW-0653">Protein transport</keyword>
<evidence type="ECO:0000256" key="8">
    <source>
        <dbReference type="ARBA" id="ARBA00022833"/>
    </source>
</evidence>
<keyword evidence="9 15" id="KW-0067">ATP-binding</keyword>
<dbReference type="Proteomes" id="UP000199263">
    <property type="component" value="Unassembled WGS sequence"/>
</dbReference>
<evidence type="ECO:0000313" key="20">
    <source>
        <dbReference type="EMBL" id="SFC32445.1"/>
    </source>
</evidence>
<name>A0A1I1I8T5_9CLOT</name>
<dbReference type="InterPro" id="IPR011116">
    <property type="entry name" value="SecA_Wing/Scaffold"/>
</dbReference>
<dbReference type="Pfam" id="PF07517">
    <property type="entry name" value="SecA_DEAD"/>
    <property type="match status" value="1"/>
</dbReference>
<dbReference type="EC" id="7.4.2.8" evidence="15"/>
<dbReference type="GO" id="GO:0005886">
    <property type="term" value="C:plasma membrane"/>
    <property type="evidence" value="ECO:0007669"/>
    <property type="project" value="UniProtKB-SubCell"/>
</dbReference>
<evidence type="ECO:0000256" key="10">
    <source>
        <dbReference type="ARBA" id="ARBA00022927"/>
    </source>
</evidence>
<dbReference type="CDD" id="cd18803">
    <property type="entry name" value="SF2_C_secA"/>
    <property type="match status" value="1"/>
</dbReference>
<dbReference type="RefSeq" id="WP_090088457.1">
    <property type="nucleotide sequence ID" value="NZ_FOMG01000002.1"/>
</dbReference>
<keyword evidence="3 15" id="KW-0813">Transport</keyword>
<dbReference type="InterPro" id="IPR000185">
    <property type="entry name" value="SecA"/>
</dbReference>
<dbReference type="NCBIfam" id="NF009538">
    <property type="entry name" value="PRK12904.1"/>
    <property type="match status" value="1"/>
</dbReference>
<dbReference type="GO" id="GO:0065002">
    <property type="term" value="P:intracellular protein transmembrane transport"/>
    <property type="evidence" value="ECO:0007669"/>
    <property type="project" value="UniProtKB-UniRule"/>
</dbReference>
<dbReference type="SMART" id="SM00957">
    <property type="entry name" value="SecA_DEAD"/>
    <property type="match status" value="1"/>
</dbReference>
<dbReference type="Gene3D" id="3.40.50.300">
    <property type="entry name" value="P-loop containing nucleotide triphosphate hydrolases"/>
    <property type="match status" value="3"/>
</dbReference>
<dbReference type="GO" id="GO:0017038">
    <property type="term" value="P:protein import"/>
    <property type="evidence" value="ECO:0007669"/>
    <property type="project" value="InterPro"/>
</dbReference>
<dbReference type="Gene3D" id="3.90.1440.10">
    <property type="entry name" value="SecA, preprotein cross-linking domain"/>
    <property type="match status" value="1"/>
</dbReference>
<dbReference type="PROSITE" id="PS51192">
    <property type="entry name" value="HELICASE_ATP_BIND_1"/>
    <property type="match status" value="1"/>
</dbReference>
<evidence type="ECO:0000256" key="7">
    <source>
        <dbReference type="ARBA" id="ARBA00022741"/>
    </source>
</evidence>
<dbReference type="PANTHER" id="PTHR30612">
    <property type="entry name" value="SECA INNER MEMBRANE COMPONENT OF SEC PROTEIN SECRETION SYSTEM"/>
    <property type="match status" value="1"/>
</dbReference>
<dbReference type="PROSITE" id="PS51196">
    <property type="entry name" value="SECA_MOTOR_DEAD"/>
    <property type="match status" value="1"/>
</dbReference>
<dbReference type="EMBL" id="FOMG01000002">
    <property type="protein sequence ID" value="SFC32445.1"/>
    <property type="molecule type" value="Genomic_DNA"/>
</dbReference>
<dbReference type="InterPro" id="IPR011130">
    <property type="entry name" value="SecA_preprotein_X-link_dom"/>
</dbReference>
<dbReference type="GO" id="GO:0006605">
    <property type="term" value="P:protein targeting"/>
    <property type="evidence" value="ECO:0007669"/>
    <property type="project" value="UniProtKB-UniRule"/>
</dbReference>
<protein>
    <recommendedName>
        <fullName evidence="15 16">Protein translocase subunit SecA</fullName>
        <ecNumber evidence="15">7.4.2.8</ecNumber>
    </recommendedName>
</protein>
<dbReference type="PROSITE" id="PS51194">
    <property type="entry name" value="HELICASE_CTER"/>
    <property type="match status" value="1"/>
</dbReference>
<gene>
    <name evidence="15" type="primary">secA</name>
    <name evidence="20" type="ORF">SAMN05421842_102173</name>
</gene>
<dbReference type="SUPFAM" id="SSF81886">
    <property type="entry name" value="Helical scaffold and wing domains of SecA"/>
    <property type="match status" value="1"/>
</dbReference>
<keyword evidence="4 15" id="KW-1003">Cell membrane</keyword>
<feature type="domain" description="Helicase ATP-binding" evidence="17">
    <location>
        <begin position="87"/>
        <end position="225"/>
    </location>
</feature>
<evidence type="ECO:0000256" key="14">
    <source>
        <dbReference type="ARBA" id="ARBA00034006"/>
    </source>
</evidence>
<comment type="similarity">
    <text evidence="2 15 16">Belongs to the SecA family.</text>
</comment>
<evidence type="ECO:0000256" key="5">
    <source>
        <dbReference type="ARBA" id="ARBA00022490"/>
    </source>
</evidence>
<keyword evidence="12 15" id="KW-0811">Translocation</keyword>
<evidence type="ECO:0000259" key="19">
    <source>
        <dbReference type="PROSITE" id="PS51196"/>
    </source>
</evidence>
<dbReference type="InterPro" id="IPR014018">
    <property type="entry name" value="SecA_motor_DEAD"/>
</dbReference>
<dbReference type="SUPFAM" id="SSF81767">
    <property type="entry name" value="Pre-protein crosslinking domain of SecA"/>
    <property type="match status" value="1"/>
</dbReference>